<accession>A0A914YJ29</accession>
<dbReference type="PANTHER" id="PTHR45847:SF10">
    <property type="entry name" value="FATTY ACID AMIDE HYDROLASE 1"/>
    <property type="match status" value="1"/>
</dbReference>
<dbReference type="Proteomes" id="UP000887577">
    <property type="component" value="Unplaced"/>
</dbReference>
<evidence type="ECO:0000313" key="5">
    <source>
        <dbReference type="Proteomes" id="UP000887577"/>
    </source>
</evidence>
<comment type="similarity">
    <text evidence="1">Belongs to the amidase family.</text>
</comment>
<keyword evidence="3" id="KW-1133">Transmembrane helix</keyword>
<proteinExistence type="inferred from homology"/>
<dbReference type="InterPro" id="IPR023631">
    <property type="entry name" value="Amidase_dom"/>
</dbReference>
<dbReference type="SUPFAM" id="SSF75304">
    <property type="entry name" value="Amidase signature (AS) enzymes"/>
    <property type="match status" value="1"/>
</dbReference>
<keyword evidence="5" id="KW-1185">Reference proteome</keyword>
<protein>
    <submittedName>
        <fullName evidence="6">Amidase domain-containing protein</fullName>
    </submittedName>
</protein>
<dbReference type="InterPro" id="IPR052096">
    <property type="entry name" value="Endocannabinoid_amidase"/>
</dbReference>
<dbReference type="PROSITE" id="PS00571">
    <property type="entry name" value="AMIDASES"/>
    <property type="match status" value="1"/>
</dbReference>
<sequence length="428" mass="47694">MFPSWWFLFQVCIVVSIAGIYYFFKQRKSLLTSIEIRSLERETNFARIKGFVGSVPKHRRLEILGLTVSQIHEKYSKKTLTCEDVLASYMGATLEAHNKTNCVTMFIIEAISRSKELDRNMKNSDFKNVLIEMPLYGLPISIKESSKVKGYDQTRGYARELRNYAREDGVMIKQLHKAGAIPFVLTNVPQSLLTITCVNPIYGTTCNPYNSSRTCGGSSGGEAALIATGGSIMGIGSDVGGSIRIPAHFSGCCGLKPSSIRLSHLGVVGSVPGRPLICASEGPMAKNVELCHLLSKTLFVEELSNLDPYVPPINWRENLYTNKKPLRIGFYIDDGWFLPTAACQRAVKIGISILEEQGHKLVPWTPPRVSDAYCMFIGGAMVDGGSYLFWNFVRDIIPQEYYSLFKISPYFKISSLYSMEHISIAQTL</sequence>
<feature type="transmembrane region" description="Helical" evidence="3">
    <location>
        <begin position="6"/>
        <end position="24"/>
    </location>
</feature>
<dbReference type="Gene3D" id="3.90.1300.10">
    <property type="entry name" value="Amidase signature (AS) domain"/>
    <property type="match status" value="1"/>
</dbReference>
<evidence type="ECO:0000256" key="1">
    <source>
        <dbReference type="ARBA" id="ARBA00009199"/>
    </source>
</evidence>
<dbReference type="InterPro" id="IPR020556">
    <property type="entry name" value="Amidase_CS"/>
</dbReference>
<feature type="domain" description="Amidase" evidence="4">
    <location>
        <begin position="85"/>
        <end position="389"/>
    </location>
</feature>
<evidence type="ECO:0000259" key="4">
    <source>
        <dbReference type="Pfam" id="PF01425"/>
    </source>
</evidence>
<keyword evidence="2" id="KW-0378">Hydrolase</keyword>
<organism evidence="5 6">
    <name type="scientific">Panagrolaimus superbus</name>
    <dbReference type="NCBI Taxonomy" id="310955"/>
    <lineage>
        <taxon>Eukaryota</taxon>
        <taxon>Metazoa</taxon>
        <taxon>Ecdysozoa</taxon>
        <taxon>Nematoda</taxon>
        <taxon>Chromadorea</taxon>
        <taxon>Rhabditida</taxon>
        <taxon>Tylenchina</taxon>
        <taxon>Panagrolaimomorpha</taxon>
        <taxon>Panagrolaimoidea</taxon>
        <taxon>Panagrolaimidae</taxon>
        <taxon>Panagrolaimus</taxon>
    </lineage>
</organism>
<dbReference type="InterPro" id="IPR036928">
    <property type="entry name" value="AS_sf"/>
</dbReference>
<dbReference type="Pfam" id="PF01425">
    <property type="entry name" value="Amidase"/>
    <property type="match status" value="1"/>
</dbReference>
<dbReference type="PANTHER" id="PTHR45847">
    <property type="entry name" value="FATTY ACID AMIDE HYDROLASE"/>
    <property type="match status" value="1"/>
</dbReference>
<name>A0A914YJ29_9BILA</name>
<keyword evidence="3" id="KW-0812">Transmembrane</keyword>
<dbReference type="GO" id="GO:0017064">
    <property type="term" value="F:fatty acid amide hydrolase activity"/>
    <property type="evidence" value="ECO:0007669"/>
    <property type="project" value="TreeGrafter"/>
</dbReference>
<dbReference type="WBParaSite" id="PSU_v2.g20341.t1">
    <property type="protein sequence ID" value="PSU_v2.g20341.t1"/>
    <property type="gene ID" value="PSU_v2.g20341"/>
</dbReference>
<dbReference type="AlphaFoldDB" id="A0A914YJ29"/>
<reference evidence="6" key="1">
    <citation type="submission" date="2022-11" db="UniProtKB">
        <authorList>
            <consortium name="WormBaseParasite"/>
        </authorList>
    </citation>
    <scope>IDENTIFICATION</scope>
</reference>
<evidence type="ECO:0000256" key="3">
    <source>
        <dbReference type="SAM" id="Phobius"/>
    </source>
</evidence>
<keyword evidence="3" id="KW-0472">Membrane</keyword>
<evidence type="ECO:0000256" key="2">
    <source>
        <dbReference type="ARBA" id="ARBA00022801"/>
    </source>
</evidence>
<dbReference type="GO" id="GO:0009062">
    <property type="term" value="P:fatty acid catabolic process"/>
    <property type="evidence" value="ECO:0007669"/>
    <property type="project" value="TreeGrafter"/>
</dbReference>
<dbReference type="GO" id="GO:0004040">
    <property type="term" value="F:amidase activity"/>
    <property type="evidence" value="ECO:0007669"/>
    <property type="project" value="TreeGrafter"/>
</dbReference>
<evidence type="ECO:0000313" key="6">
    <source>
        <dbReference type="WBParaSite" id="PSU_v2.g20341.t1"/>
    </source>
</evidence>